<sequence length="117" mass="13400">MCRRETARWLREQGFDARHLRDEDLQRLPDEEIFAKAIAEGRVVVTHDLDFGEIGALTRGRKASVIVFRLHNPRQPQLIERLSSVLSDSTEALRQGAVVIVEDARHRIRPLPIGAKR</sequence>
<comment type="caution">
    <text evidence="2">The sequence shown here is derived from an EMBL/GenBank/DDBJ whole genome shotgun (WGS) entry which is preliminary data.</text>
</comment>
<dbReference type="RefSeq" id="WP_147798548.1">
    <property type="nucleotide sequence ID" value="NZ_VPFL01000002.1"/>
</dbReference>
<evidence type="ECO:0000313" key="2">
    <source>
        <dbReference type="EMBL" id="TXF13374.1"/>
    </source>
</evidence>
<name>A0A5C7F101_9PROT</name>
<evidence type="ECO:0000313" key="3">
    <source>
        <dbReference type="Proteomes" id="UP000321201"/>
    </source>
</evidence>
<dbReference type="InterPro" id="IPR041049">
    <property type="entry name" value="DUF5615"/>
</dbReference>
<gene>
    <name evidence="2" type="ORF">FR698_02225</name>
</gene>
<dbReference type="EMBL" id="VPFL01000002">
    <property type="protein sequence ID" value="TXF13374.1"/>
    <property type="molecule type" value="Genomic_DNA"/>
</dbReference>
<dbReference type="Pfam" id="PF18480">
    <property type="entry name" value="DUF5615"/>
    <property type="match status" value="1"/>
</dbReference>
<organism evidence="2 3">
    <name type="scientific">Pelomicrobium methylotrophicum</name>
    <dbReference type="NCBI Taxonomy" id="2602750"/>
    <lineage>
        <taxon>Bacteria</taxon>
        <taxon>Pseudomonadati</taxon>
        <taxon>Pseudomonadota</taxon>
        <taxon>Hydrogenophilia</taxon>
        <taxon>Hydrogenophilia incertae sedis</taxon>
        <taxon>Pelomicrobium</taxon>
    </lineage>
</organism>
<dbReference type="InParanoid" id="A0A5C7F101"/>
<evidence type="ECO:0000259" key="1">
    <source>
        <dbReference type="Pfam" id="PF18480"/>
    </source>
</evidence>
<accession>A0A5C7F101</accession>
<reference evidence="2 3" key="1">
    <citation type="submission" date="2019-08" db="EMBL/GenBank/DDBJ databases">
        <title>Pelomicrobium methylotrophicum gen. nov., sp. nov. a moderately thermophilic, facultatively anaerobic, lithoautotrophic and methylotrophic bacterium isolated from a terrestrial mud volcano.</title>
        <authorList>
            <person name="Slobodkina G.B."/>
            <person name="Merkel A.Y."/>
            <person name="Slobodkin A.I."/>
        </authorList>
    </citation>
    <scope>NUCLEOTIDE SEQUENCE [LARGE SCALE GENOMIC DNA]</scope>
    <source>
        <strain evidence="2 3">SM250</strain>
    </source>
</reference>
<feature type="domain" description="DUF5615" evidence="1">
    <location>
        <begin position="4"/>
        <end position="103"/>
    </location>
</feature>
<protein>
    <recommendedName>
        <fullName evidence="1">DUF5615 domain-containing protein</fullName>
    </recommendedName>
</protein>
<dbReference type="Proteomes" id="UP000321201">
    <property type="component" value="Unassembled WGS sequence"/>
</dbReference>
<proteinExistence type="predicted"/>
<dbReference type="AlphaFoldDB" id="A0A5C7F101"/>
<dbReference type="OrthoDB" id="9806751at2"/>
<keyword evidence="3" id="KW-1185">Reference proteome</keyword>